<dbReference type="PANTHER" id="PTHR34835">
    <property type="entry name" value="OS07G0283600 PROTEIN-RELATED"/>
    <property type="match status" value="1"/>
</dbReference>
<dbReference type="STRING" id="40148.A0A0E0AHX6"/>
<reference evidence="1" key="2">
    <citation type="submission" date="2018-05" db="EMBL/GenBank/DDBJ databases">
        <title>OgluRS3 (Oryza glumaepatula Reference Sequence Version 3).</title>
        <authorList>
            <person name="Zhang J."/>
            <person name="Kudrna D."/>
            <person name="Lee S."/>
            <person name="Talag J."/>
            <person name="Welchert J."/>
            <person name="Wing R.A."/>
        </authorList>
    </citation>
    <scope>NUCLEOTIDE SEQUENCE [LARGE SCALE GENOMIC DNA]</scope>
</reference>
<dbReference type="eggNOG" id="ENOG502SN4H">
    <property type="taxonomic scope" value="Eukaryota"/>
</dbReference>
<dbReference type="PANTHER" id="PTHR34835:SF34">
    <property type="entry name" value="OS08G0555500 PROTEIN"/>
    <property type="match status" value="1"/>
</dbReference>
<dbReference type="Proteomes" id="UP000026961">
    <property type="component" value="Chromosome 7"/>
</dbReference>
<organism evidence="1">
    <name type="scientific">Oryza glumipatula</name>
    <dbReference type="NCBI Taxonomy" id="40148"/>
    <lineage>
        <taxon>Eukaryota</taxon>
        <taxon>Viridiplantae</taxon>
        <taxon>Streptophyta</taxon>
        <taxon>Embryophyta</taxon>
        <taxon>Tracheophyta</taxon>
        <taxon>Spermatophyta</taxon>
        <taxon>Magnoliopsida</taxon>
        <taxon>Liliopsida</taxon>
        <taxon>Poales</taxon>
        <taxon>Poaceae</taxon>
        <taxon>BOP clade</taxon>
        <taxon>Oryzoideae</taxon>
        <taxon>Oryzeae</taxon>
        <taxon>Oryzinae</taxon>
        <taxon>Oryza</taxon>
    </lineage>
</organism>
<accession>A0A0E0AHX6</accession>
<sequence>MSEVILHLSPPQKKAIEDSGLGNLLKINKIHIYRDLCNEIARRYDKEKKAFNINGQTIITLGALREAIINSSSYDDHFIRRFILFSIGSFICPTTQRYVRSKYLNLVDDVDKMRELNWSSLTLNQLLKGILKFRENETNIEGNVVDDIRGTINCNEIPDEKAHDNDSETRSNEDFLCTSEEVYTMEF</sequence>
<dbReference type="Gramene" id="OGLUM07G08680.1">
    <property type="protein sequence ID" value="OGLUM07G08680.1"/>
    <property type="gene ID" value="OGLUM07G08680"/>
</dbReference>
<keyword evidence="2" id="KW-1185">Reference proteome</keyword>
<evidence type="ECO:0000313" key="1">
    <source>
        <dbReference type="EnsemblPlants" id="OGLUM07G08680.1"/>
    </source>
</evidence>
<name>A0A0E0AHX6_9ORYZ</name>
<dbReference type="EnsemblPlants" id="OGLUM07G08680.1">
    <property type="protein sequence ID" value="OGLUM07G08680.1"/>
    <property type="gene ID" value="OGLUM07G08680"/>
</dbReference>
<reference evidence="1" key="1">
    <citation type="submission" date="2015-04" db="UniProtKB">
        <authorList>
            <consortium name="EnsemblPlants"/>
        </authorList>
    </citation>
    <scope>IDENTIFICATION</scope>
</reference>
<evidence type="ECO:0008006" key="3">
    <source>
        <dbReference type="Google" id="ProtNLM"/>
    </source>
</evidence>
<proteinExistence type="predicted"/>
<protein>
    <recommendedName>
        <fullName evidence="3">Aminotransferase-like plant mobile domain-containing protein</fullName>
    </recommendedName>
</protein>
<evidence type="ECO:0000313" key="2">
    <source>
        <dbReference type="Proteomes" id="UP000026961"/>
    </source>
</evidence>
<dbReference type="HOGENOM" id="CLU_1449805_0_0_1"/>
<dbReference type="AlphaFoldDB" id="A0A0E0AHX6"/>